<proteinExistence type="inferred from homology"/>
<dbReference type="Gene3D" id="1.10.405.10">
    <property type="entry name" value="Guanine Nucleotide Dissociation Inhibitor, domain 1"/>
    <property type="match status" value="1"/>
</dbReference>
<gene>
    <name evidence="3" type="primary">MRS6</name>
    <name evidence="3" type="ORF">Plec18167_006580</name>
</gene>
<keyword evidence="4" id="KW-1185">Reference proteome</keyword>
<organism evidence="3 4">
    <name type="scientific">Paecilomyces lecythidis</name>
    <dbReference type="NCBI Taxonomy" id="3004212"/>
    <lineage>
        <taxon>Eukaryota</taxon>
        <taxon>Fungi</taxon>
        <taxon>Dikarya</taxon>
        <taxon>Ascomycota</taxon>
        <taxon>Pezizomycotina</taxon>
        <taxon>Eurotiomycetes</taxon>
        <taxon>Eurotiomycetidae</taxon>
        <taxon>Eurotiales</taxon>
        <taxon>Thermoascaceae</taxon>
        <taxon>Paecilomyces</taxon>
    </lineage>
</organism>
<evidence type="ECO:0000313" key="3">
    <source>
        <dbReference type="EMBL" id="KAL1872929.1"/>
    </source>
</evidence>
<dbReference type="InterPro" id="IPR017230">
    <property type="entry name" value="Mrs6"/>
</dbReference>
<accession>A0ABR3XBB8</accession>
<dbReference type="SUPFAM" id="SSF51905">
    <property type="entry name" value="FAD/NAD(P)-binding domain"/>
    <property type="match status" value="1"/>
</dbReference>
<dbReference type="InterPro" id="IPR018203">
    <property type="entry name" value="GDP_dissociation_inhibitor"/>
</dbReference>
<dbReference type="Gene3D" id="3.30.519.10">
    <property type="entry name" value="Guanine Nucleotide Dissociation Inhibitor, domain 2"/>
    <property type="match status" value="1"/>
</dbReference>
<protein>
    <recommendedName>
        <fullName evidence="2">Rab proteins geranylgeranyltransferase</fullName>
    </recommendedName>
</protein>
<dbReference type="Gene3D" id="3.50.50.60">
    <property type="entry name" value="FAD/NAD(P)-binding domain"/>
    <property type="match status" value="1"/>
</dbReference>
<sequence>MESLTDTPWDVTISGTGLAQSLLALALSRSGKKVLHVDKNPYYGGAEAAFSLQEAEEWVEELKKGIADDAYEPDPGRVPYEDVSIHSPQAVPDSPTKLAKSRAYTLSLSPHLIYSRSKLLPTLVSSKVYRQLEFQAVGSWWIYRSGETSALNRVPSSREDVFSDDNISLKSKRSLMKLLRHVTQPPQDENPANETEDLHLPLADYLTSRFNIPSELQYPILSLSLCQSPPQQASAGYVVPRIKRHLASIGVFGPGFGSVLAKYGGGSEISQVGCRALAVGGGVYVLNRGIQSIEAPQDTKEDSSEDGRLLLKLTDGEEVRSAFVVGSRWDLPVAADAVSYHKVARSITVVSSPLEDLFPPTSEGGPIPAGAVVLFPGNALSQKEDVPPVYLIVHSSETGECPVGQCVIYASVSLPGAEGQELLNLAIQKLLQSMRNEAGASVLWSLRFTQLGRIDDAPADLVLSLAGRVIGLPPPSLDLAFDDDMIDAVQKVWKTVMGNEAREESFMQFEDREGAGVDDE</sequence>
<dbReference type="Proteomes" id="UP001583193">
    <property type="component" value="Unassembled WGS sequence"/>
</dbReference>
<dbReference type="PRINTS" id="PR00891">
    <property type="entry name" value="RABGDIREP"/>
</dbReference>
<dbReference type="EMBL" id="JAVDPF010000023">
    <property type="protein sequence ID" value="KAL1872929.1"/>
    <property type="molecule type" value="Genomic_DNA"/>
</dbReference>
<dbReference type="PIRSF" id="PIRSF037514">
    <property type="entry name" value="Rab_ger_ger_transf_A_fun"/>
    <property type="match status" value="1"/>
</dbReference>
<evidence type="ECO:0000256" key="1">
    <source>
        <dbReference type="ARBA" id="ARBA00005593"/>
    </source>
</evidence>
<evidence type="ECO:0000256" key="2">
    <source>
        <dbReference type="PIRNR" id="PIRNR037514"/>
    </source>
</evidence>
<reference evidence="3 4" key="1">
    <citation type="journal article" date="2024" name="IMA Fungus">
        <title>IMA Genome - F19 : A genome assembly and annotation guide to empower mycologists, including annotated draft genome sequences of Ceratocystis pirilliformis, Diaporthe australafricana, Fusarium ophioides, Paecilomyces lecythidis, and Sporothrix stenoceras.</title>
        <authorList>
            <person name="Aylward J."/>
            <person name="Wilson A.M."/>
            <person name="Visagie C.M."/>
            <person name="Spraker J."/>
            <person name="Barnes I."/>
            <person name="Buitendag C."/>
            <person name="Ceriani C."/>
            <person name="Del Mar Angel L."/>
            <person name="du Plessis D."/>
            <person name="Fuchs T."/>
            <person name="Gasser K."/>
            <person name="Kramer D."/>
            <person name="Li W."/>
            <person name="Munsamy K."/>
            <person name="Piso A."/>
            <person name="Price J.L."/>
            <person name="Sonnekus B."/>
            <person name="Thomas C."/>
            <person name="van der Nest A."/>
            <person name="van Dijk A."/>
            <person name="van Heerden A."/>
            <person name="van Vuuren N."/>
            <person name="Yilmaz N."/>
            <person name="Duong T.A."/>
            <person name="van der Merwe N.A."/>
            <person name="Wingfield M.J."/>
            <person name="Wingfield B.D."/>
        </authorList>
    </citation>
    <scope>NUCLEOTIDE SEQUENCE [LARGE SCALE GENOMIC DNA]</scope>
    <source>
        <strain evidence="3 4">CMW 18167</strain>
    </source>
</reference>
<dbReference type="Pfam" id="PF00996">
    <property type="entry name" value="GDI"/>
    <property type="match status" value="2"/>
</dbReference>
<comment type="similarity">
    <text evidence="1 2">Belongs to the Rab GDI family.</text>
</comment>
<dbReference type="PANTHER" id="PTHR11787:SF4">
    <property type="entry name" value="CHM, RAB ESCORT PROTEIN 1"/>
    <property type="match status" value="1"/>
</dbReference>
<comment type="caution">
    <text evidence="3">The sequence shown here is derived from an EMBL/GenBank/DDBJ whole genome shotgun (WGS) entry which is preliminary data.</text>
</comment>
<evidence type="ECO:0000313" key="4">
    <source>
        <dbReference type="Proteomes" id="UP001583193"/>
    </source>
</evidence>
<name>A0ABR3XBB8_9EURO</name>
<dbReference type="PANTHER" id="PTHR11787">
    <property type="entry name" value="RAB GDP-DISSOCIATION INHIBITOR"/>
    <property type="match status" value="1"/>
</dbReference>
<dbReference type="InterPro" id="IPR036188">
    <property type="entry name" value="FAD/NAD-bd_sf"/>
</dbReference>